<proteinExistence type="predicted"/>
<dbReference type="GO" id="GO:0004930">
    <property type="term" value="F:G protein-coupled receptor activity"/>
    <property type="evidence" value="ECO:0007669"/>
    <property type="project" value="InterPro"/>
</dbReference>
<protein>
    <recommendedName>
        <fullName evidence="6">G-protein coupled receptors family 1 profile domain-containing protein</fullName>
    </recommendedName>
</protein>
<dbReference type="GO" id="GO:0016020">
    <property type="term" value="C:membrane"/>
    <property type="evidence" value="ECO:0007669"/>
    <property type="project" value="UniProtKB-SubCell"/>
</dbReference>
<evidence type="ECO:0000256" key="2">
    <source>
        <dbReference type="ARBA" id="ARBA00022692"/>
    </source>
</evidence>
<evidence type="ECO:0000313" key="7">
    <source>
        <dbReference type="EMBL" id="CAF1057663.1"/>
    </source>
</evidence>
<dbReference type="EMBL" id="CAJNOR010001017">
    <property type="protein sequence ID" value="CAF1057663.1"/>
    <property type="molecule type" value="Genomic_DNA"/>
</dbReference>
<dbReference type="InterPro" id="IPR000276">
    <property type="entry name" value="GPCR_Rhodpsn"/>
</dbReference>
<name>A0A814KYT0_ADIRI</name>
<feature type="transmembrane region" description="Helical" evidence="5">
    <location>
        <begin position="228"/>
        <end position="253"/>
    </location>
</feature>
<keyword evidence="3 5" id="KW-1133">Transmembrane helix</keyword>
<evidence type="ECO:0000259" key="6">
    <source>
        <dbReference type="PROSITE" id="PS50262"/>
    </source>
</evidence>
<dbReference type="Pfam" id="PF00001">
    <property type="entry name" value="7tm_1"/>
    <property type="match status" value="1"/>
</dbReference>
<keyword evidence="2 5" id="KW-0812">Transmembrane</keyword>
<organism evidence="7 8">
    <name type="scientific">Adineta ricciae</name>
    <name type="common">Rotifer</name>
    <dbReference type="NCBI Taxonomy" id="249248"/>
    <lineage>
        <taxon>Eukaryota</taxon>
        <taxon>Metazoa</taxon>
        <taxon>Spiralia</taxon>
        <taxon>Gnathifera</taxon>
        <taxon>Rotifera</taxon>
        <taxon>Eurotatoria</taxon>
        <taxon>Bdelloidea</taxon>
        <taxon>Adinetida</taxon>
        <taxon>Adinetidae</taxon>
        <taxon>Adineta</taxon>
    </lineage>
</organism>
<dbReference type="SUPFAM" id="SSF81321">
    <property type="entry name" value="Family A G protein-coupled receptor-like"/>
    <property type="match status" value="1"/>
</dbReference>
<evidence type="ECO:0000313" key="8">
    <source>
        <dbReference type="Proteomes" id="UP000663828"/>
    </source>
</evidence>
<feature type="transmembrane region" description="Helical" evidence="5">
    <location>
        <begin position="48"/>
        <end position="76"/>
    </location>
</feature>
<evidence type="ECO:0000256" key="1">
    <source>
        <dbReference type="ARBA" id="ARBA00004370"/>
    </source>
</evidence>
<dbReference type="Proteomes" id="UP000663828">
    <property type="component" value="Unassembled WGS sequence"/>
</dbReference>
<accession>A0A814KYT0</accession>
<gene>
    <name evidence="7" type="ORF">XAT740_LOCUS16112</name>
</gene>
<dbReference type="InterPro" id="IPR017452">
    <property type="entry name" value="GPCR_Rhodpsn_7TM"/>
</dbReference>
<feature type="transmembrane region" description="Helical" evidence="5">
    <location>
        <begin position="265"/>
        <end position="286"/>
    </location>
</feature>
<evidence type="ECO:0000256" key="3">
    <source>
        <dbReference type="ARBA" id="ARBA00022989"/>
    </source>
</evidence>
<keyword evidence="4 5" id="KW-0472">Membrane</keyword>
<comment type="caution">
    <text evidence="7">The sequence shown here is derived from an EMBL/GenBank/DDBJ whole genome shotgun (WGS) entry which is preliminary data.</text>
</comment>
<comment type="subcellular location">
    <subcellularLocation>
        <location evidence="1">Membrane</location>
    </subcellularLocation>
</comment>
<dbReference type="CDD" id="cd00637">
    <property type="entry name" value="7tm_classA_rhodopsin-like"/>
    <property type="match status" value="1"/>
</dbReference>
<feature type="domain" description="G-protein coupled receptors family 1 profile" evidence="6">
    <location>
        <begin position="33"/>
        <end position="282"/>
    </location>
</feature>
<keyword evidence="8" id="KW-1185">Reference proteome</keyword>
<feature type="transmembrane region" description="Helical" evidence="5">
    <location>
        <begin position="184"/>
        <end position="208"/>
    </location>
</feature>
<feature type="transmembrane region" description="Helical" evidence="5">
    <location>
        <begin position="131"/>
        <end position="150"/>
    </location>
</feature>
<evidence type="ECO:0000256" key="5">
    <source>
        <dbReference type="SAM" id="Phobius"/>
    </source>
</evidence>
<sequence length="312" mass="36836">MADSSSTESAASRYAKLSVLLLFAIPSACCSIYNIYSAIRYSLLRRYFYYQLLILINFIVLCSIILNITISMSFYARGYIQPQTIQFCRYWKYVDYITTGCTIWCNAIFTIERHLLVFYPQYLRSQRQKLVLHYLPIIFVHFYIIIFYLYTICIRSCDVPFDFTEHLCGEDCIEVIHELALFNWFFNVLFPVFIVIIGSCVLLIRVLWARRIMQRNLRNWSKNWKMIVQLLGIATIYSLVWLPLATTSLVAIFKNDDNLRTITDTYLYYLTYLSDMCIPIVVLIFSPEINRRLVRRVRPTMVTSMASKDTVD</sequence>
<dbReference type="PROSITE" id="PS00237">
    <property type="entry name" value="G_PROTEIN_RECEP_F1_1"/>
    <property type="match status" value="1"/>
</dbReference>
<dbReference type="Gene3D" id="1.20.1070.10">
    <property type="entry name" value="Rhodopsin 7-helix transmembrane proteins"/>
    <property type="match status" value="1"/>
</dbReference>
<reference evidence="7" key="1">
    <citation type="submission" date="2021-02" db="EMBL/GenBank/DDBJ databases">
        <authorList>
            <person name="Nowell W R."/>
        </authorList>
    </citation>
    <scope>NUCLEOTIDE SEQUENCE</scope>
</reference>
<dbReference type="PROSITE" id="PS50262">
    <property type="entry name" value="G_PROTEIN_RECEP_F1_2"/>
    <property type="match status" value="1"/>
</dbReference>
<evidence type="ECO:0000256" key="4">
    <source>
        <dbReference type="ARBA" id="ARBA00023136"/>
    </source>
</evidence>
<feature type="transmembrane region" description="Helical" evidence="5">
    <location>
        <begin position="14"/>
        <end position="36"/>
    </location>
</feature>
<dbReference type="AlphaFoldDB" id="A0A814KYT0"/>